<feature type="transmembrane region" description="Helical" evidence="7">
    <location>
        <begin position="135"/>
        <end position="158"/>
    </location>
</feature>
<dbReference type="InterPro" id="IPR050814">
    <property type="entry name" value="Myo-inositol_Transporter"/>
</dbReference>
<dbReference type="PRINTS" id="PR00171">
    <property type="entry name" value="SUGRTRNSPORT"/>
</dbReference>
<keyword evidence="4 7" id="KW-0812">Transmembrane</keyword>
<dbReference type="AlphaFoldDB" id="A0AAJ4XA18"/>
<keyword evidence="6 7" id="KW-0472">Membrane</keyword>
<dbReference type="GO" id="GO:0016020">
    <property type="term" value="C:membrane"/>
    <property type="evidence" value="ECO:0007669"/>
    <property type="project" value="UniProtKB-SubCell"/>
</dbReference>
<feature type="transmembrane region" description="Helical" evidence="7">
    <location>
        <begin position="7"/>
        <end position="29"/>
    </location>
</feature>
<dbReference type="PANTHER" id="PTHR48020:SF12">
    <property type="entry name" value="PROTON MYO-INOSITOL COTRANSPORTER"/>
    <property type="match status" value="1"/>
</dbReference>
<dbReference type="PANTHER" id="PTHR48020">
    <property type="entry name" value="PROTON MYO-INOSITOL COTRANSPORTER"/>
    <property type="match status" value="1"/>
</dbReference>
<comment type="subcellular location">
    <subcellularLocation>
        <location evidence="1">Membrane</location>
        <topology evidence="1">Multi-pass membrane protein</topology>
    </subcellularLocation>
</comment>
<evidence type="ECO:0000256" key="2">
    <source>
        <dbReference type="ARBA" id="ARBA00010992"/>
    </source>
</evidence>
<feature type="transmembrane region" description="Helical" evidence="7">
    <location>
        <begin position="232"/>
        <end position="255"/>
    </location>
</feature>
<feature type="transmembrane region" description="Helical" evidence="7">
    <location>
        <begin position="363"/>
        <end position="386"/>
    </location>
</feature>
<dbReference type="Pfam" id="PF00083">
    <property type="entry name" value="Sugar_tr"/>
    <property type="match status" value="2"/>
</dbReference>
<dbReference type="KEGG" id="smiz:4412673_01376"/>
<organism evidence="9 10">
    <name type="scientific">Sphingobacterium mizutaii</name>
    <dbReference type="NCBI Taxonomy" id="1010"/>
    <lineage>
        <taxon>Bacteria</taxon>
        <taxon>Pseudomonadati</taxon>
        <taxon>Bacteroidota</taxon>
        <taxon>Sphingobacteriia</taxon>
        <taxon>Sphingobacteriales</taxon>
        <taxon>Sphingobacteriaceae</taxon>
        <taxon>Sphingobacterium</taxon>
    </lineage>
</organism>
<feature type="transmembrane region" description="Helical" evidence="7">
    <location>
        <begin position="80"/>
        <end position="100"/>
    </location>
</feature>
<dbReference type="InterPro" id="IPR036259">
    <property type="entry name" value="MFS_trans_sf"/>
</dbReference>
<evidence type="ECO:0000256" key="1">
    <source>
        <dbReference type="ARBA" id="ARBA00004141"/>
    </source>
</evidence>
<dbReference type="Gene3D" id="1.20.1250.20">
    <property type="entry name" value="MFS general substrate transporter like domains"/>
    <property type="match status" value="2"/>
</dbReference>
<feature type="transmembrane region" description="Helical" evidence="7">
    <location>
        <begin position="49"/>
        <end position="68"/>
    </location>
</feature>
<keyword evidence="3" id="KW-0813">Transport</keyword>
<comment type="similarity">
    <text evidence="2">Belongs to the major facilitator superfamily. Sugar transporter (TC 2.A.1.1) family.</text>
</comment>
<dbReference type="PROSITE" id="PS00217">
    <property type="entry name" value="SUGAR_TRANSPORT_2"/>
    <property type="match status" value="1"/>
</dbReference>
<evidence type="ECO:0000313" key="9">
    <source>
        <dbReference type="EMBL" id="SNV47445.1"/>
    </source>
</evidence>
<dbReference type="SUPFAM" id="SSF103473">
    <property type="entry name" value="MFS general substrate transporter"/>
    <property type="match status" value="1"/>
</dbReference>
<evidence type="ECO:0000256" key="6">
    <source>
        <dbReference type="ARBA" id="ARBA00023136"/>
    </source>
</evidence>
<evidence type="ECO:0000256" key="3">
    <source>
        <dbReference type="ARBA" id="ARBA00022448"/>
    </source>
</evidence>
<sequence length="431" mass="47444">MNISSKQLAFVAIIASLGGFIFGFDMAVVSGVLPLVKMQFSLDSFLEGWFVSSALLGCIIGVMISGHLSDKYGRKSSMQFAAIIFVIATFACIFLESFSLIILTRIFTGIGIGIASNVVPLYLSEIAPIKDRGKLVTFYQLALTFGIVLAYVSNALIIKDQDVLAQFSNHSFFQYVFVEEEWRAMIGMSLIPSLAFFIGLMFVPESPSWSKNMDGMANSGYSEVWKPIYRKALIIGLFLPIFSQFCGINVIIYYGPTILKTLGFSLDNSLYGQIIIGVANMLFTLIAIWKVDSLGRRPLYLIGTMGGAISLFLTSVLFYLDLADSWLLVISVICFLAFFAFSIGPLKFVVASEIFPAHIRAKAMGLSILAMWVSDFLMGQITPFLLDDIGVAGTFILLGLVCLIGFVFVLKYLPETKGKSSEEIQQLLNQN</sequence>
<feature type="transmembrane region" description="Helical" evidence="7">
    <location>
        <begin position="326"/>
        <end position="351"/>
    </location>
</feature>
<feature type="transmembrane region" description="Helical" evidence="7">
    <location>
        <begin position="392"/>
        <end position="413"/>
    </location>
</feature>
<feature type="domain" description="Major facilitator superfamily (MFS) profile" evidence="8">
    <location>
        <begin position="11"/>
        <end position="417"/>
    </location>
</feature>
<name>A0AAJ4XA18_9SPHI</name>
<accession>A0AAJ4XA18</accession>
<dbReference type="EMBL" id="LT906468">
    <property type="protein sequence ID" value="SNV47445.1"/>
    <property type="molecule type" value="Genomic_DNA"/>
</dbReference>
<evidence type="ECO:0000256" key="5">
    <source>
        <dbReference type="ARBA" id="ARBA00022989"/>
    </source>
</evidence>
<evidence type="ECO:0000313" key="10">
    <source>
        <dbReference type="Proteomes" id="UP000215355"/>
    </source>
</evidence>
<dbReference type="PROSITE" id="PS00216">
    <property type="entry name" value="SUGAR_TRANSPORT_1"/>
    <property type="match status" value="1"/>
</dbReference>
<dbReference type="InterPro" id="IPR005828">
    <property type="entry name" value="MFS_sugar_transport-like"/>
</dbReference>
<gene>
    <name evidence="9" type="primary">xylE</name>
    <name evidence="9" type="ORF">SAMEA4412673_01376</name>
</gene>
<dbReference type="InterPro" id="IPR005829">
    <property type="entry name" value="Sugar_transporter_CS"/>
</dbReference>
<dbReference type="InterPro" id="IPR003663">
    <property type="entry name" value="Sugar/inositol_transpt"/>
</dbReference>
<dbReference type="GO" id="GO:0022857">
    <property type="term" value="F:transmembrane transporter activity"/>
    <property type="evidence" value="ECO:0007669"/>
    <property type="project" value="InterPro"/>
</dbReference>
<evidence type="ECO:0000256" key="7">
    <source>
        <dbReference type="SAM" id="Phobius"/>
    </source>
</evidence>
<dbReference type="Proteomes" id="UP000215355">
    <property type="component" value="Chromosome 1"/>
</dbReference>
<evidence type="ECO:0000256" key="4">
    <source>
        <dbReference type="ARBA" id="ARBA00022692"/>
    </source>
</evidence>
<proteinExistence type="inferred from homology"/>
<dbReference type="RefSeq" id="WP_236736433.1">
    <property type="nucleotide sequence ID" value="NZ_CP158798.1"/>
</dbReference>
<protein>
    <submittedName>
        <fullName evidence="9">D-xylose transporter</fullName>
    </submittedName>
</protein>
<dbReference type="PROSITE" id="PS50850">
    <property type="entry name" value="MFS"/>
    <property type="match status" value="1"/>
</dbReference>
<keyword evidence="5 7" id="KW-1133">Transmembrane helix</keyword>
<feature type="transmembrane region" description="Helical" evidence="7">
    <location>
        <begin position="270"/>
        <end position="288"/>
    </location>
</feature>
<feature type="transmembrane region" description="Helical" evidence="7">
    <location>
        <begin position="300"/>
        <end position="320"/>
    </location>
</feature>
<dbReference type="InterPro" id="IPR020846">
    <property type="entry name" value="MFS_dom"/>
</dbReference>
<feature type="transmembrane region" description="Helical" evidence="7">
    <location>
        <begin position="182"/>
        <end position="203"/>
    </location>
</feature>
<reference evidence="9 10" key="1">
    <citation type="submission" date="2017-06" db="EMBL/GenBank/DDBJ databases">
        <authorList>
            <consortium name="Pathogen Informatics"/>
        </authorList>
    </citation>
    <scope>NUCLEOTIDE SEQUENCE [LARGE SCALE GENOMIC DNA]</scope>
    <source>
        <strain evidence="9 10">NCTC12149</strain>
    </source>
</reference>
<evidence type="ECO:0000259" key="8">
    <source>
        <dbReference type="PROSITE" id="PS50850"/>
    </source>
</evidence>
<feature type="transmembrane region" description="Helical" evidence="7">
    <location>
        <begin position="106"/>
        <end position="123"/>
    </location>
</feature>